<dbReference type="InParanoid" id="A0A1X7TZB6"/>
<dbReference type="STRING" id="400682.A0A1X7TZB6"/>
<dbReference type="OrthoDB" id="7383028at2759"/>
<dbReference type="EnsemblMetazoa" id="Aqu2.1.20606_001">
    <property type="protein sequence ID" value="Aqu2.1.20606_001"/>
    <property type="gene ID" value="Aqu2.1.20606"/>
</dbReference>
<accession>A0A1X7TZB6</accession>
<name>A0A1X7TZB6_AMPQE</name>
<feature type="coiled-coil region" evidence="1">
    <location>
        <begin position="73"/>
        <end position="177"/>
    </location>
</feature>
<evidence type="ECO:0000256" key="1">
    <source>
        <dbReference type="SAM" id="Coils"/>
    </source>
</evidence>
<organism evidence="3">
    <name type="scientific">Amphimedon queenslandica</name>
    <name type="common">Sponge</name>
    <dbReference type="NCBI Taxonomy" id="400682"/>
    <lineage>
        <taxon>Eukaryota</taxon>
        <taxon>Metazoa</taxon>
        <taxon>Porifera</taxon>
        <taxon>Demospongiae</taxon>
        <taxon>Heteroscleromorpha</taxon>
        <taxon>Haplosclerida</taxon>
        <taxon>Niphatidae</taxon>
        <taxon>Amphimedon</taxon>
    </lineage>
</organism>
<dbReference type="AlphaFoldDB" id="A0A1X7TZB6"/>
<keyword evidence="1" id="KW-0175">Coiled coil</keyword>
<evidence type="ECO:0000256" key="2">
    <source>
        <dbReference type="SAM" id="MobiDB-lite"/>
    </source>
</evidence>
<feature type="compositionally biased region" description="Basic and acidic residues" evidence="2">
    <location>
        <begin position="580"/>
        <end position="594"/>
    </location>
</feature>
<reference evidence="3" key="1">
    <citation type="submission" date="2017-05" db="UniProtKB">
        <authorList>
            <consortium name="EnsemblMetazoa"/>
        </authorList>
    </citation>
    <scope>IDENTIFICATION</scope>
</reference>
<sequence length="594" mass="69638">MSSFHCISIIMIRQSIDSNAALILGSTSLSKRQMKFNLKTIRLYSNIYVYILTTFPAPLVMSKEKTTGGQKDIKDFKARLQQYEKDLQEAKEKLKQEDDEVRAKNECAEKKRKGLEEKDKFIKDLKDKMNKNMEIKQMKPEEDSQMATLIEQIQSLEEELKEQIKKSEQKLEEGLQKCREMEQFNKETRCNMEEKSQLGSASSNTQLKVTMDKLPIVEQTIQKVSNTDLKMKLAEPVQELNDTNTRRHKLSKMKGGIAQFSVTPPRMTEEEMKLRELRKENEESLREKDELIKALREQVRTRDSEMQELKRGVRDYEQQLLESIEFEIVESQRTRLYARHFKKGPYLRKTIENEIKTMSDQLEEAECTLEVEKQKRKHESMMKETQLNEQRKSYEQQLKELTETKDRLTLQIEQLQQKNDEIIELLKKAEASFKEERESLKKEMEELRANHAKEMDDLRASCAKDKRDVIAIYKKDAMNIRFEVSKLVKEAVKEVIMEASLPQEIQKVGRELEGVKETFKQEMIELHRKIIIDEKEKPNVPPITAEAVAESNPTENCILSNSSIDGSVEHHFKPPIQETGFKKDESNNDKEEKN</sequence>
<feature type="region of interest" description="Disordered" evidence="2">
    <location>
        <begin position="551"/>
        <end position="594"/>
    </location>
</feature>
<evidence type="ECO:0000313" key="3">
    <source>
        <dbReference type="EnsemblMetazoa" id="Aqu2.1.20606_001"/>
    </source>
</evidence>
<protein>
    <submittedName>
        <fullName evidence="3">Uncharacterized protein</fullName>
    </submittedName>
</protein>
<proteinExistence type="predicted"/>
<feature type="coiled-coil region" evidence="1">
    <location>
        <begin position="348"/>
        <end position="461"/>
    </location>
</feature>
<feature type="compositionally biased region" description="Polar residues" evidence="2">
    <location>
        <begin position="551"/>
        <end position="565"/>
    </location>
</feature>
<feature type="coiled-coil region" evidence="1">
    <location>
        <begin position="267"/>
        <end position="298"/>
    </location>
</feature>